<dbReference type="AlphaFoldDB" id="A0A0V0GVY6"/>
<reference evidence="1" key="1">
    <citation type="submission" date="2015-12" db="EMBL/GenBank/DDBJ databases">
        <title>Gene expression during late stages of embryo sac development: a critical building block for successful pollen-pistil interactions.</title>
        <authorList>
            <person name="Liu Y."/>
            <person name="Joly V."/>
            <person name="Sabar M."/>
            <person name="Matton D.P."/>
        </authorList>
    </citation>
    <scope>NUCLEOTIDE SEQUENCE</scope>
</reference>
<accession>A0A0V0GVY6</accession>
<dbReference type="EMBL" id="GEDG01030471">
    <property type="protein sequence ID" value="JAP11913.1"/>
    <property type="molecule type" value="Transcribed_RNA"/>
</dbReference>
<sequence>MLFGRFKNVNGCTLDPPKVYCCLPYKKKRIKTAYLLRNYKVSSAFWLVKVTRFLTLDCFFWTWF</sequence>
<proteinExistence type="predicted"/>
<name>A0A0V0GVY6_SOLCH</name>
<organism evidence="1">
    <name type="scientific">Solanum chacoense</name>
    <name type="common">Chaco potato</name>
    <dbReference type="NCBI Taxonomy" id="4108"/>
    <lineage>
        <taxon>Eukaryota</taxon>
        <taxon>Viridiplantae</taxon>
        <taxon>Streptophyta</taxon>
        <taxon>Embryophyta</taxon>
        <taxon>Tracheophyta</taxon>
        <taxon>Spermatophyta</taxon>
        <taxon>Magnoliopsida</taxon>
        <taxon>eudicotyledons</taxon>
        <taxon>Gunneridae</taxon>
        <taxon>Pentapetalae</taxon>
        <taxon>asterids</taxon>
        <taxon>lamiids</taxon>
        <taxon>Solanales</taxon>
        <taxon>Solanaceae</taxon>
        <taxon>Solanoideae</taxon>
        <taxon>Solaneae</taxon>
        <taxon>Solanum</taxon>
    </lineage>
</organism>
<evidence type="ECO:0000313" key="1">
    <source>
        <dbReference type="EMBL" id="JAP11913.1"/>
    </source>
</evidence>
<protein>
    <submittedName>
        <fullName evidence="1">Putative ovule protein</fullName>
    </submittedName>
</protein>